<reference evidence="1 2" key="1">
    <citation type="submission" date="2014-07" db="EMBL/GenBank/DDBJ databases">
        <title>Expanding our view of genomic diversity in Candidatus Accumulibacter clades.</title>
        <authorList>
            <person name="Skennerton C.T."/>
            <person name="Barr J.J."/>
            <person name="Slater F.R."/>
            <person name="Bond P.L."/>
            <person name="Tyson G.W."/>
        </authorList>
    </citation>
    <scope>NUCLEOTIDE SEQUENCE [LARGE SCALE GENOMIC DNA]</scope>
    <source>
        <strain evidence="2">SK-01</strain>
    </source>
</reference>
<name>A0A084XW86_9PROT</name>
<dbReference type="AlphaFoldDB" id="A0A084XW86"/>
<proteinExistence type="predicted"/>
<evidence type="ECO:0000313" key="2">
    <source>
        <dbReference type="Proteomes" id="UP000019812"/>
    </source>
</evidence>
<organism evidence="1 2">
    <name type="scientific">Candidatus Accumulibacter vicinus</name>
    <dbReference type="NCBI Taxonomy" id="2954382"/>
    <lineage>
        <taxon>Bacteria</taxon>
        <taxon>Pseudomonadati</taxon>
        <taxon>Pseudomonadota</taxon>
        <taxon>Betaproteobacteria</taxon>
        <taxon>Candidatus Accumulibacter</taxon>
    </lineage>
</organism>
<comment type="caution">
    <text evidence="1">The sequence shown here is derived from an EMBL/GenBank/DDBJ whole genome shotgun (WGS) entry which is preliminary data.</text>
</comment>
<gene>
    <name evidence="1" type="ORF">CAPSK01_003668</name>
</gene>
<accession>A0A084XW86</accession>
<evidence type="ECO:0000313" key="1">
    <source>
        <dbReference type="EMBL" id="KFB66730.1"/>
    </source>
</evidence>
<sequence length="55" mass="6070">MILGFGGVVGKVRNIYQIHIPAFPCQHHIAGVKVAMRNAETMKMLDGICQLLDHP</sequence>
<dbReference type="Proteomes" id="UP000019812">
    <property type="component" value="Unassembled WGS sequence"/>
</dbReference>
<protein>
    <submittedName>
        <fullName evidence="1">Uncharacterized protein</fullName>
    </submittedName>
</protein>
<dbReference type="EMBL" id="JDSS02000037">
    <property type="protein sequence ID" value="KFB66730.1"/>
    <property type="molecule type" value="Genomic_DNA"/>
</dbReference>